<gene>
    <name evidence="1" type="ORF">FNM00_10975</name>
</gene>
<proteinExistence type="predicted"/>
<evidence type="ECO:0000313" key="2">
    <source>
        <dbReference type="Proteomes" id="UP000316988"/>
    </source>
</evidence>
<dbReference type="Proteomes" id="UP000316988">
    <property type="component" value="Unassembled WGS sequence"/>
</dbReference>
<sequence>MRITASARRHDIADEDILHALRHLLRVYEGRDEVLLVIGAARDGRIIEVGIADSIRERFTRCEHGRSSGPETTEGSMTMTARIRLSDQEALDRIEEIDPATAPMRDISATEPIRAAVAGRAAAERAVTDAVHDARARGVTWVEIAAALGVSHQGARQRYGTR</sequence>
<keyword evidence="2" id="KW-1185">Reference proteome</keyword>
<name>A0A554S813_9ACTN</name>
<reference evidence="1 2" key="1">
    <citation type="submission" date="2019-07" db="EMBL/GenBank/DDBJ databases">
        <authorList>
            <person name="Zhao L.H."/>
        </authorList>
    </citation>
    <scope>NUCLEOTIDE SEQUENCE [LARGE SCALE GENOMIC DNA]</scope>
    <source>
        <strain evidence="1 2">Co35</strain>
    </source>
</reference>
<protein>
    <submittedName>
        <fullName evidence="1">Uncharacterized protein</fullName>
    </submittedName>
</protein>
<dbReference type="RefSeq" id="WP_143913585.1">
    <property type="nucleotide sequence ID" value="NZ_VLNT01000008.1"/>
</dbReference>
<accession>A0A554S813</accession>
<evidence type="ECO:0000313" key="1">
    <source>
        <dbReference type="EMBL" id="TSD62474.1"/>
    </source>
</evidence>
<dbReference type="EMBL" id="VLNT01000008">
    <property type="protein sequence ID" value="TSD62474.1"/>
    <property type="molecule type" value="Genomic_DNA"/>
</dbReference>
<comment type="caution">
    <text evidence="1">The sequence shown here is derived from an EMBL/GenBank/DDBJ whole genome shotgun (WGS) entry which is preliminary data.</text>
</comment>
<organism evidence="1 2">
    <name type="scientific">Aeromicrobium piscarium</name>
    <dbReference type="NCBI Taxonomy" id="2590901"/>
    <lineage>
        <taxon>Bacteria</taxon>
        <taxon>Bacillati</taxon>
        <taxon>Actinomycetota</taxon>
        <taxon>Actinomycetes</taxon>
        <taxon>Propionibacteriales</taxon>
        <taxon>Nocardioidaceae</taxon>
        <taxon>Aeromicrobium</taxon>
    </lineage>
</organism>
<dbReference type="OrthoDB" id="3579809at2"/>
<dbReference type="AlphaFoldDB" id="A0A554S813"/>